<keyword evidence="4" id="KW-1185">Reference proteome</keyword>
<dbReference type="EMBL" id="CP001706">
    <property type="protein sequence ID" value="ACV08067.1"/>
    <property type="molecule type" value="Genomic_DNA"/>
</dbReference>
<dbReference type="OrthoDB" id="3267444at2"/>
<sequence>MSQEQIVRARAIRRRRMRERQALIFGSLVAALGIVGLGAVAVYSSDTTLPFDGGFSYKEKPVDPVYPTACLPEGTKPVAYSKVKVNVYNASEDRTGLASAVSKGLRDRGFEIQEIGNSSEKRVGDAIVYGYKDLSRAYTLAAHFPSAALILDDDREERVVDVLIGQDFKALISEENVLLDSETPMIGRQNCTDLWELSEHVEPPEVEDAAEE</sequence>
<dbReference type="RefSeq" id="WP_015770696.1">
    <property type="nucleotide sequence ID" value="NC_013174.1"/>
</dbReference>
<dbReference type="STRING" id="471856.Jden_0399"/>
<protein>
    <recommendedName>
        <fullName evidence="2">LytR/CpsA/Psr regulator C-terminal domain-containing protein</fullName>
    </recommendedName>
</protein>
<name>C7QZR1_JONDD</name>
<keyword evidence="1" id="KW-0812">Transmembrane</keyword>
<dbReference type="AlphaFoldDB" id="C7QZR1"/>
<proteinExistence type="predicted"/>
<dbReference type="Pfam" id="PF13399">
    <property type="entry name" value="LytR_C"/>
    <property type="match status" value="1"/>
</dbReference>
<organism evidence="3 4">
    <name type="scientific">Jonesia denitrificans (strain ATCC 14870 / DSM 20603 / BCRC 15368 / CIP 55.134 / JCM 11481 / NBRC 15587 / NCTC 10816 / Prevot 55134)</name>
    <name type="common">Listeria denitrificans</name>
    <dbReference type="NCBI Taxonomy" id="471856"/>
    <lineage>
        <taxon>Bacteria</taxon>
        <taxon>Bacillati</taxon>
        <taxon>Actinomycetota</taxon>
        <taxon>Actinomycetes</taxon>
        <taxon>Micrococcales</taxon>
        <taxon>Jonesiaceae</taxon>
        <taxon>Jonesia</taxon>
    </lineage>
</organism>
<feature type="transmembrane region" description="Helical" evidence="1">
    <location>
        <begin position="21"/>
        <end position="43"/>
    </location>
</feature>
<dbReference type="Proteomes" id="UP000000628">
    <property type="component" value="Chromosome"/>
</dbReference>
<accession>C7QZR1</accession>
<keyword evidence="1" id="KW-1133">Transmembrane helix</keyword>
<evidence type="ECO:0000256" key="1">
    <source>
        <dbReference type="SAM" id="Phobius"/>
    </source>
</evidence>
<evidence type="ECO:0000259" key="2">
    <source>
        <dbReference type="Pfam" id="PF13399"/>
    </source>
</evidence>
<keyword evidence="1" id="KW-0472">Membrane</keyword>
<dbReference type="eggNOG" id="ENOG5032WRF">
    <property type="taxonomic scope" value="Bacteria"/>
</dbReference>
<dbReference type="HOGENOM" id="CLU_104056_0_0_11"/>
<gene>
    <name evidence="3" type="ordered locus">Jden_0399</name>
</gene>
<feature type="domain" description="LytR/CpsA/Psr regulator C-terminal" evidence="2">
    <location>
        <begin position="83"/>
        <end position="168"/>
    </location>
</feature>
<dbReference type="Gene3D" id="3.30.70.2390">
    <property type="match status" value="1"/>
</dbReference>
<dbReference type="KEGG" id="jde:Jden_0399"/>
<evidence type="ECO:0000313" key="3">
    <source>
        <dbReference type="EMBL" id="ACV08067.1"/>
    </source>
</evidence>
<reference evidence="3 4" key="1">
    <citation type="journal article" date="2009" name="Stand. Genomic Sci.">
        <title>Complete genome sequence of Jonesia denitrificans type strain (Prevot 55134).</title>
        <authorList>
            <person name="Pukall R."/>
            <person name="Gehrich-Schroter G."/>
            <person name="Lapidus A."/>
            <person name="Nolan M."/>
            <person name="Glavina Del Rio T."/>
            <person name="Lucas S."/>
            <person name="Chen F."/>
            <person name="Tice H."/>
            <person name="Pitluck S."/>
            <person name="Cheng J.F."/>
            <person name="Copeland A."/>
            <person name="Saunders E."/>
            <person name="Brettin T."/>
            <person name="Detter J.C."/>
            <person name="Bruce D."/>
            <person name="Goodwin L."/>
            <person name="Pati A."/>
            <person name="Ivanova N."/>
            <person name="Mavromatis K."/>
            <person name="Ovchinnikova G."/>
            <person name="Chen A."/>
            <person name="Palaniappan K."/>
            <person name="Land M."/>
            <person name="Hauser L."/>
            <person name="Chang Y.J."/>
            <person name="Jeffries C.D."/>
            <person name="Chain P."/>
            <person name="Goker M."/>
            <person name="Bristow J."/>
            <person name="Eisen J.A."/>
            <person name="Markowitz V."/>
            <person name="Hugenholtz P."/>
            <person name="Kyrpides N.C."/>
            <person name="Klenk H.P."/>
            <person name="Han C."/>
        </authorList>
    </citation>
    <scope>NUCLEOTIDE SEQUENCE [LARGE SCALE GENOMIC DNA]</scope>
    <source>
        <strain evidence="4">ATCC 14870 / DSM 20603 / BCRC 15368 / CIP 55.134 / JCM 11481 / NBRC 15587 / NCTC 10816 / Prevot 55134</strain>
    </source>
</reference>
<evidence type="ECO:0000313" key="4">
    <source>
        <dbReference type="Proteomes" id="UP000000628"/>
    </source>
</evidence>
<dbReference type="InterPro" id="IPR027381">
    <property type="entry name" value="LytR/CpsA/Psr_C"/>
</dbReference>